<dbReference type="Proteomes" id="UP001311915">
    <property type="component" value="Unassembled WGS sequence"/>
</dbReference>
<protein>
    <submittedName>
        <fullName evidence="1">Uncharacterized protein</fullName>
    </submittedName>
</protein>
<accession>A0AAV9LZR8</accession>
<gene>
    <name evidence="1" type="ORF">R3W88_024261</name>
</gene>
<name>A0AAV9LZR8_9SOLN</name>
<keyword evidence="2" id="KW-1185">Reference proteome</keyword>
<dbReference type="EMBL" id="JAWPEI010000003">
    <property type="protein sequence ID" value="KAK4731273.1"/>
    <property type="molecule type" value="Genomic_DNA"/>
</dbReference>
<organism evidence="1 2">
    <name type="scientific">Solanum pinnatisectum</name>
    <name type="common">tansyleaf nightshade</name>
    <dbReference type="NCBI Taxonomy" id="50273"/>
    <lineage>
        <taxon>Eukaryota</taxon>
        <taxon>Viridiplantae</taxon>
        <taxon>Streptophyta</taxon>
        <taxon>Embryophyta</taxon>
        <taxon>Tracheophyta</taxon>
        <taxon>Spermatophyta</taxon>
        <taxon>Magnoliopsida</taxon>
        <taxon>eudicotyledons</taxon>
        <taxon>Gunneridae</taxon>
        <taxon>Pentapetalae</taxon>
        <taxon>asterids</taxon>
        <taxon>lamiids</taxon>
        <taxon>Solanales</taxon>
        <taxon>Solanaceae</taxon>
        <taxon>Solanoideae</taxon>
        <taxon>Solaneae</taxon>
        <taxon>Solanum</taxon>
    </lineage>
</organism>
<comment type="caution">
    <text evidence="1">The sequence shown here is derived from an EMBL/GenBank/DDBJ whole genome shotgun (WGS) entry which is preliminary data.</text>
</comment>
<dbReference type="AlphaFoldDB" id="A0AAV9LZR8"/>
<reference evidence="1 2" key="1">
    <citation type="submission" date="2023-10" db="EMBL/GenBank/DDBJ databases">
        <title>Genome-Wide Identification Analysis in wild type Solanum Pinnatisectum Reveals Some Genes Defensing Phytophthora Infestans.</title>
        <authorList>
            <person name="Sun C."/>
        </authorList>
    </citation>
    <scope>NUCLEOTIDE SEQUENCE [LARGE SCALE GENOMIC DNA]</scope>
    <source>
        <strain evidence="1">LQN</strain>
        <tissue evidence="1">Leaf</tissue>
    </source>
</reference>
<evidence type="ECO:0000313" key="2">
    <source>
        <dbReference type="Proteomes" id="UP001311915"/>
    </source>
</evidence>
<proteinExistence type="predicted"/>
<sequence>MDGEPGGKMVYSFGFYWLSDILKKFYWLINSNRKYRVRVLVCAPSNFALDEIVLHILNIVSIPLVNEIYITLYKQNKPFLNGLSSVLFCDLCMYISRKATTSGAS</sequence>
<evidence type="ECO:0000313" key="1">
    <source>
        <dbReference type="EMBL" id="KAK4731273.1"/>
    </source>
</evidence>